<dbReference type="OrthoDB" id="5461251at2"/>
<dbReference type="EMBL" id="SLWF01000012">
    <property type="protein sequence ID" value="TCN84282.1"/>
    <property type="molecule type" value="Genomic_DNA"/>
</dbReference>
<evidence type="ECO:0000313" key="3">
    <source>
        <dbReference type="EMBL" id="TCN84282.1"/>
    </source>
</evidence>
<dbReference type="AlphaFoldDB" id="A0A4R2F9L6"/>
<feature type="domain" description="EF-hand" evidence="2">
    <location>
        <begin position="30"/>
        <end position="65"/>
    </location>
</feature>
<dbReference type="GO" id="GO:0005509">
    <property type="term" value="F:calcium ion binding"/>
    <property type="evidence" value="ECO:0007669"/>
    <property type="project" value="InterPro"/>
</dbReference>
<sequence length="94" mass="10392">MQRYLLALSLLLPTACMAANQPQQGYFAKRAEAALAERFSQADSNKDGKLTLEEAKKGMPRVAENFDSIDTNHQGFVTLEQLKTVMATRASQKS</sequence>
<evidence type="ECO:0000256" key="1">
    <source>
        <dbReference type="SAM" id="SignalP"/>
    </source>
</evidence>
<name>A0A4R2F9L6_9GAMM</name>
<evidence type="ECO:0000313" key="4">
    <source>
        <dbReference type="Proteomes" id="UP000294832"/>
    </source>
</evidence>
<proteinExistence type="predicted"/>
<keyword evidence="1" id="KW-0732">Signal</keyword>
<feature type="signal peptide" evidence="1">
    <location>
        <begin position="1"/>
        <end position="18"/>
    </location>
</feature>
<dbReference type="InterPro" id="IPR011992">
    <property type="entry name" value="EF-hand-dom_pair"/>
</dbReference>
<gene>
    <name evidence="3" type="ORF">EDC91_11256</name>
</gene>
<protein>
    <submittedName>
        <fullName evidence="3">EF hand domain-containing protein</fullName>
    </submittedName>
</protein>
<dbReference type="Pfam" id="PF13202">
    <property type="entry name" value="EF-hand_5"/>
    <property type="match status" value="1"/>
</dbReference>
<organism evidence="3 4">
    <name type="scientific">Shewanella fodinae</name>
    <dbReference type="NCBI Taxonomy" id="552357"/>
    <lineage>
        <taxon>Bacteria</taxon>
        <taxon>Pseudomonadati</taxon>
        <taxon>Pseudomonadota</taxon>
        <taxon>Gammaproteobacteria</taxon>
        <taxon>Alteromonadales</taxon>
        <taxon>Shewanellaceae</taxon>
        <taxon>Shewanella</taxon>
    </lineage>
</organism>
<accession>A0A4R2F9L6</accession>
<comment type="caution">
    <text evidence="3">The sequence shown here is derived from an EMBL/GenBank/DDBJ whole genome shotgun (WGS) entry which is preliminary data.</text>
</comment>
<dbReference type="PROSITE" id="PS50222">
    <property type="entry name" value="EF_HAND_2"/>
    <property type="match status" value="1"/>
</dbReference>
<dbReference type="SUPFAM" id="SSF47473">
    <property type="entry name" value="EF-hand"/>
    <property type="match status" value="1"/>
</dbReference>
<dbReference type="Proteomes" id="UP000294832">
    <property type="component" value="Unassembled WGS sequence"/>
</dbReference>
<evidence type="ECO:0000259" key="2">
    <source>
        <dbReference type="PROSITE" id="PS50222"/>
    </source>
</evidence>
<dbReference type="RefSeq" id="WP_133038939.1">
    <property type="nucleotide sequence ID" value="NZ_SLWF01000012.1"/>
</dbReference>
<reference evidence="3 4" key="1">
    <citation type="submission" date="2019-03" db="EMBL/GenBank/DDBJ databases">
        <title>Freshwater and sediment microbial communities from various areas in North America, analyzing microbe dynamics in response to fracking.</title>
        <authorList>
            <person name="Lamendella R."/>
        </authorList>
    </citation>
    <scope>NUCLEOTIDE SEQUENCE [LARGE SCALE GENOMIC DNA]</scope>
    <source>
        <strain evidence="3 4">74A</strain>
    </source>
</reference>
<dbReference type="SMART" id="SM00054">
    <property type="entry name" value="EFh"/>
    <property type="match status" value="2"/>
</dbReference>
<feature type="chain" id="PRO_5020787325" evidence="1">
    <location>
        <begin position="19"/>
        <end position="94"/>
    </location>
</feature>
<dbReference type="Gene3D" id="1.10.238.10">
    <property type="entry name" value="EF-hand"/>
    <property type="match status" value="1"/>
</dbReference>
<keyword evidence="4" id="KW-1185">Reference proteome</keyword>
<dbReference type="InterPro" id="IPR002048">
    <property type="entry name" value="EF_hand_dom"/>
</dbReference>